<name>A0A3D8QM37_9HELO</name>
<feature type="region of interest" description="Disordered" evidence="1">
    <location>
        <begin position="192"/>
        <end position="217"/>
    </location>
</feature>
<dbReference type="Proteomes" id="UP000256328">
    <property type="component" value="Unassembled WGS sequence"/>
</dbReference>
<accession>A0A3D8QM37</accession>
<gene>
    <name evidence="2" type="ORF">BP5796_11139</name>
</gene>
<sequence>MSTRNPTHGTKVTTDPASINNPILESAGAVASDSLAAESDRAGGGFSENRNSEPLGVQGSNSTFANTNTSGATKLEPARDAESREDGYNDATYPGALGGQSKGLAVNNTTSGSDPNLGGEGTSRKAGEPDEAPSYVNSQYVDTSGPKGKNLTEGGFTANDSKNASFNGDIGGKNDPGRVAEQNFQKMNAATDNTAGIPATTSGAGDNDFSALKEVEA</sequence>
<feature type="compositionally biased region" description="Polar residues" evidence="1">
    <location>
        <begin position="1"/>
        <end position="23"/>
    </location>
</feature>
<proteinExistence type="predicted"/>
<protein>
    <submittedName>
        <fullName evidence="2">Uncharacterized protein</fullName>
    </submittedName>
</protein>
<evidence type="ECO:0000313" key="2">
    <source>
        <dbReference type="EMBL" id="RDW62837.1"/>
    </source>
</evidence>
<feature type="compositionally biased region" description="Polar residues" evidence="1">
    <location>
        <begin position="192"/>
        <end position="204"/>
    </location>
</feature>
<dbReference type="EMBL" id="PDLN01000017">
    <property type="protein sequence ID" value="RDW62837.1"/>
    <property type="molecule type" value="Genomic_DNA"/>
</dbReference>
<reference evidence="2 3" key="1">
    <citation type="journal article" date="2018" name="IMA Fungus">
        <title>IMA Genome-F 9: Draft genome sequence of Annulohypoxylon stygium, Aspergillus mulundensis, Berkeleyomyces basicola (syn. Thielaviopsis basicola), Ceratocystis smalleyi, two Cercospora beticola strains, Coleophoma cylindrospora, Fusarium fracticaudum, Phialophora cf. hyalina, and Morchella septimelata.</title>
        <authorList>
            <person name="Wingfield B.D."/>
            <person name="Bills G.F."/>
            <person name="Dong Y."/>
            <person name="Huang W."/>
            <person name="Nel W.J."/>
            <person name="Swalarsk-Parry B.S."/>
            <person name="Vaghefi N."/>
            <person name="Wilken P.M."/>
            <person name="An Z."/>
            <person name="de Beer Z.W."/>
            <person name="De Vos L."/>
            <person name="Chen L."/>
            <person name="Duong T.A."/>
            <person name="Gao Y."/>
            <person name="Hammerbacher A."/>
            <person name="Kikkert J.R."/>
            <person name="Li Y."/>
            <person name="Li H."/>
            <person name="Li K."/>
            <person name="Li Q."/>
            <person name="Liu X."/>
            <person name="Ma X."/>
            <person name="Naidoo K."/>
            <person name="Pethybridge S.J."/>
            <person name="Sun J."/>
            <person name="Steenkamp E.T."/>
            <person name="van der Nest M.A."/>
            <person name="van Wyk S."/>
            <person name="Wingfield M.J."/>
            <person name="Xiong C."/>
            <person name="Yue Q."/>
            <person name="Zhang X."/>
        </authorList>
    </citation>
    <scope>NUCLEOTIDE SEQUENCE [LARGE SCALE GENOMIC DNA]</scope>
    <source>
        <strain evidence="2 3">BP5796</strain>
    </source>
</reference>
<feature type="compositionally biased region" description="Polar residues" evidence="1">
    <location>
        <begin position="58"/>
        <end position="72"/>
    </location>
</feature>
<evidence type="ECO:0000313" key="3">
    <source>
        <dbReference type="Proteomes" id="UP000256328"/>
    </source>
</evidence>
<dbReference type="AlphaFoldDB" id="A0A3D8QM37"/>
<dbReference type="OrthoDB" id="5383057at2759"/>
<comment type="caution">
    <text evidence="2">The sequence shown here is derived from an EMBL/GenBank/DDBJ whole genome shotgun (WGS) entry which is preliminary data.</text>
</comment>
<organism evidence="2 3">
    <name type="scientific">Coleophoma crateriformis</name>
    <dbReference type="NCBI Taxonomy" id="565419"/>
    <lineage>
        <taxon>Eukaryota</taxon>
        <taxon>Fungi</taxon>
        <taxon>Dikarya</taxon>
        <taxon>Ascomycota</taxon>
        <taxon>Pezizomycotina</taxon>
        <taxon>Leotiomycetes</taxon>
        <taxon>Helotiales</taxon>
        <taxon>Dermateaceae</taxon>
        <taxon>Coleophoma</taxon>
    </lineage>
</organism>
<feature type="region of interest" description="Disordered" evidence="1">
    <location>
        <begin position="1"/>
        <end position="179"/>
    </location>
</feature>
<evidence type="ECO:0000256" key="1">
    <source>
        <dbReference type="SAM" id="MobiDB-lite"/>
    </source>
</evidence>
<keyword evidence="3" id="KW-1185">Reference proteome</keyword>
<feature type="compositionally biased region" description="Basic and acidic residues" evidence="1">
    <location>
        <begin position="76"/>
        <end position="87"/>
    </location>
</feature>